<keyword evidence="1" id="KW-0175">Coiled coil</keyword>
<sequence length="466" mass="51817">MVAYQAPLPTVLQPAESQEIERILPRITTLLSSHEWISIDCLNWYHPTHMSRHPTIVISARDTTNVSWWSKTLPNVRQVIEEAGGGFEVVLLFLNRLHMQTSYPQDVSSPDASILATLYNKERSMGTSCGRLGSMRSGTLGGLIVVEKDGERINLGITNCHVLLHDAGLDLSSAIRPESMLEQLQVVSPSDEDRKSSKGSLKIELQAAEKKLKDLVKLYGEEELDEYQNKQLKDLKIRLALCDRNVALGKSRTRTIGTVYAASGYTTCLAPLRRSPVHRPHLHVPWALDWCLVQLKVGLSDKPYNPPHDGNISENISLKKWARFDPYEDYKVLKRGRSTGWTKGHINSNRSYLNGLTAQMDTVEDVFNKQLVAAHCIIARPCSQKGMFIRSGDSGSMVLMDKPSPEHPGDILGLCFASNESSNVSYMIPMDLLIHSIEAVTGGKVIQPQERTFSMDSTSPVGLSTT</sequence>
<dbReference type="Proteomes" id="UP000799444">
    <property type="component" value="Unassembled WGS sequence"/>
</dbReference>
<evidence type="ECO:0000256" key="1">
    <source>
        <dbReference type="SAM" id="Coils"/>
    </source>
</evidence>
<organism evidence="2 3">
    <name type="scientific">Polyplosphaeria fusca</name>
    <dbReference type="NCBI Taxonomy" id="682080"/>
    <lineage>
        <taxon>Eukaryota</taxon>
        <taxon>Fungi</taxon>
        <taxon>Dikarya</taxon>
        <taxon>Ascomycota</taxon>
        <taxon>Pezizomycotina</taxon>
        <taxon>Dothideomycetes</taxon>
        <taxon>Pleosporomycetidae</taxon>
        <taxon>Pleosporales</taxon>
        <taxon>Tetraplosphaeriaceae</taxon>
        <taxon>Polyplosphaeria</taxon>
    </lineage>
</organism>
<gene>
    <name evidence="2" type="ORF">EJ04DRAFT_528099</name>
</gene>
<keyword evidence="3" id="KW-1185">Reference proteome</keyword>
<reference evidence="2" key="1">
    <citation type="journal article" date="2020" name="Stud. Mycol.">
        <title>101 Dothideomycetes genomes: a test case for predicting lifestyles and emergence of pathogens.</title>
        <authorList>
            <person name="Haridas S."/>
            <person name="Albert R."/>
            <person name="Binder M."/>
            <person name="Bloem J."/>
            <person name="Labutti K."/>
            <person name="Salamov A."/>
            <person name="Andreopoulos B."/>
            <person name="Baker S."/>
            <person name="Barry K."/>
            <person name="Bills G."/>
            <person name="Bluhm B."/>
            <person name="Cannon C."/>
            <person name="Castanera R."/>
            <person name="Culley D."/>
            <person name="Daum C."/>
            <person name="Ezra D."/>
            <person name="Gonzalez J."/>
            <person name="Henrissat B."/>
            <person name="Kuo A."/>
            <person name="Liang C."/>
            <person name="Lipzen A."/>
            <person name="Lutzoni F."/>
            <person name="Magnuson J."/>
            <person name="Mondo S."/>
            <person name="Nolan M."/>
            <person name="Ohm R."/>
            <person name="Pangilinan J."/>
            <person name="Park H.-J."/>
            <person name="Ramirez L."/>
            <person name="Alfaro M."/>
            <person name="Sun H."/>
            <person name="Tritt A."/>
            <person name="Yoshinaga Y."/>
            <person name="Zwiers L.-H."/>
            <person name="Turgeon B."/>
            <person name="Goodwin S."/>
            <person name="Spatafora J."/>
            <person name="Crous P."/>
            <person name="Grigoriev I."/>
        </authorList>
    </citation>
    <scope>NUCLEOTIDE SEQUENCE</scope>
    <source>
        <strain evidence="2">CBS 125425</strain>
    </source>
</reference>
<proteinExistence type="predicted"/>
<comment type="caution">
    <text evidence="2">The sequence shown here is derived from an EMBL/GenBank/DDBJ whole genome shotgun (WGS) entry which is preliminary data.</text>
</comment>
<accession>A0A9P4QPC8</accession>
<dbReference type="AlphaFoldDB" id="A0A9P4QPC8"/>
<evidence type="ECO:0000313" key="2">
    <source>
        <dbReference type="EMBL" id="KAF2729053.1"/>
    </source>
</evidence>
<dbReference type="EMBL" id="ML996257">
    <property type="protein sequence ID" value="KAF2729053.1"/>
    <property type="molecule type" value="Genomic_DNA"/>
</dbReference>
<name>A0A9P4QPC8_9PLEO</name>
<evidence type="ECO:0000313" key="3">
    <source>
        <dbReference type="Proteomes" id="UP000799444"/>
    </source>
</evidence>
<dbReference type="OrthoDB" id="5351220at2759"/>
<protein>
    <submittedName>
        <fullName evidence="2">Uncharacterized protein</fullName>
    </submittedName>
</protein>
<feature type="coiled-coil region" evidence="1">
    <location>
        <begin position="198"/>
        <end position="225"/>
    </location>
</feature>